<name>A0A9P0A613_BEMTA</name>
<dbReference type="AlphaFoldDB" id="A0A9P0A613"/>
<evidence type="ECO:0000313" key="1">
    <source>
        <dbReference type="EMBL" id="CAH0387220.1"/>
    </source>
</evidence>
<dbReference type="Proteomes" id="UP001152759">
    <property type="component" value="Chromosome 3"/>
</dbReference>
<evidence type="ECO:0000313" key="2">
    <source>
        <dbReference type="Proteomes" id="UP001152759"/>
    </source>
</evidence>
<protein>
    <submittedName>
        <fullName evidence="1">Uncharacterized protein</fullName>
    </submittedName>
</protein>
<gene>
    <name evidence="1" type="ORF">BEMITA_LOCUS6261</name>
</gene>
<dbReference type="EMBL" id="OU963864">
    <property type="protein sequence ID" value="CAH0387220.1"/>
    <property type="molecule type" value="Genomic_DNA"/>
</dbReference>
<proteinExistence type="predicted"/>
<accession>A0A9P0A613</accession>
<keyword evidence="2" id="KW-1185">Reference proteome</keyword>
<reference evidence="1" key="1">
    <citation type="submission" date="2021-12" db="EMBL/GenBank/DDBJ databases">
        <authorList>
            <person name="King R."/>
        </authorList>
    </citation>
    <scope>NUCLEOTIDE SEQUENCE</scope>
</reference>
<sequence>MEGLVVLRRVTYSVFSFALSLHLASALALYNNLRPCPVLRPAKIVDLDELLGKWHLAYLILDAASEEYVENSLCVRGELQRLNETSLRQVWNVDMPGMMG</sequence>
<organism evidence="1 2">
    <name type="scientific">Bemisia tabaci</name>
    <name type="common">Sweetpotato whitefly</name>
    <name type="synonym">Aleurodes tabaci</name>
    <dbReference type="NCBI Taxonomy" id="7038"/>
    <lineage>
        <taxon>Eukaryota</taxon>
        <taxon>Metazoa</taxon>
        <taxon>Ecdysozoa</taxon>
        <taxon>Arthropoda</taxon>
        <taxon>Hexapoda</taxon>
        <taxon>Insecta</taxon>
        <taxon>Pterygota</taxon>
        <taxon>Neoptera</taxon>
        <taxon>Paraneoptera</taxon>
        <taxon>Hemiptera</taxon>
        <taxon>Sternorrhyncha</taxon>
        <taxon>Aleyrodoidea</taxon>
        <taxon>Aleyrodidae</taxon>
        <taxon>Aleyrodinae</taxon>
        <taxon>Bemisia</taxon>
    </lineage>
</organism>